<evidence type="ECO:0000259" key="1">
    <source>
        <dbReference type="Pfam" id="PF24809"/>
    </source>
</evidence>
<sequence length="529" mass="59580">MQSLENWYSDGAVDEYTAAQEAYQEGFKIFASELSSDPSKLHQAESPATLATVREAVLQAQSTYIANKKGQKIKDRLGKLVSLLSHYGNIIEVFAQHHPEYVALAWGAIKLLLVSFLNHEATISTLTKSLCQIAQLLPRVELTVILYPTSRLRRSVAELYAYIIKFLVRAREWFQEGWLKHVWHSVSRPVSLQYGDLLEEIKMRSDLVEKLALAGSQAEQRVMHRKMDSRNNTLAGMHAELQQMREMIISLTGMIQGGSLQTNLRLDDLQLRIFLESLTETSLLDPNVVYKQKLVLKTQSIRQRLSNLDLSWTTRMLTQWSSSSQSSILLLKNTWDQRFQVQYLLVSVVELLKVSSVPVLWVLEPAKCFSGGSASRSVSTEEVLKSLIAQALQLPTVQVKEALGARICAQLQSLTSDDELLTLFGSIICQIPAIYLVIDAGVLEDRMIPVDWPQAFNRMFQDLSACGVGTRLKVLIATRVPNRPYTLCNAANGATVYVPVLRARPEAKKQRGGVIRDRRAWRDGVKRTL</sequence>
<accession>A0ABR1RNQ9</accession>
<evidence type="ECO:0000313" key="3">
    <source>
        <dbReference type="Proteomes" id="UP001444661"/>
    </source>
</evidence>
<dbReference type="EMBL" id="JAQQWK010000014">
    <property type="protein sequence ID" value="KAK8016591.1"/>
    <property type="molecule type" value="Genomic_DNA"/>
</dbReference>
<feature type="domain" description="DUF7708" evidence="1">
    <location>
        <begin position="77"/>
        <end position="220"/>
    </location>
</feature>
<keyword evidence="3" id="KW-1185">Reference proteome</keyword>
<gene>
    <name evidence="2" type="ORF">PG993_014780</name>
</gene>
<proteinExistence type="predicted"/>
<dbReference type="Proteomes" id="UP001444661">
    <property type="component" value="Unassembled WGS sequence"/>
</dbReference>
<organism evidence="2 3">
    <name type="scientific">Apiospora rasikravindrae</name>
    <dbReference type="NCBI Taxonomy" id="990691"/>
    <lineage>
        <taxon>Eukaryota</taxon>
        <taxon>Fungi</taxon>
        <taxon>Dikarya</taxon>
        <taxon>Ascomycota</taxon>
        <taxon>Pezizomycotina</taxon>
        <taxon>Sordariomycetes</taxon>
        <taxon>Xylariomycetidae</taxon>
        <taxon>Amphisphaeriales</taxon>
        <taxon>Apiosporaceae</taxon>
        <taxon>Apiospora</taxon>
    </lineage>
</organism>
<dbReference type="InterPro" id="IPR056125">
    <property type="entry name" value="DUF7708"/>
</dbReference>
<dbReference type="Pfam" id="PF24809">
    <property type="entry name" value="DUF7708"/>
    <property type="match status" value="1"/>
</dbReference>
<reference evidence="2 3" key="1">
    <citation type="submission" date="2023-01" db="EMBL/GenBank/DDBJ databases">
        <title>Analysis of 21 Apiospora genomes using comparative genomics revels a genus with tremendous synthesis potential of carbohydrate active enzymes and secondary metabolites.</title>
        <authorList>
            <person name="Sorensen T."/>
        </authorList>
    </citation>
    <scope>NUCLEOTIDE SEQUENCE [LARGE SCALE GENOMIC DNA]</scope>
    <source>
        <strain evidence="2 3">CBS 33761</strain>
    </source>
</reference>
<comment type="caution">
    <text evidence="2">The sequence shown here is derived from an EMBL/GenBank/DDBJ whole genome shotgun (WGS) entry which is preliminary data.</text>
</comment>
<protein>
    <recommendedName>
        <fullName evidence="1">DUF7708 domain-containing protein</fullName>
    </recommendedName>
</protein>
<evidence type="ECO:0000313" key="2">
    <source>
        <dbReference type="EMBL" id="KAK8016591.1"/>
    </source>
</evidence>
<name>A0ABR1RNQ9_9PEZI</name>